<evidence type="ECO:0000256" key="4">
    <source>
        <dbReference type="ARBA" id="ARBA00023136"/>
    </source>
</evidence>
<dbReference type="GO" id="GO:0016020">
    <property type="term" value="C:membrane"/>
    <property type="evidence" value="ECO:0007669"/>
    <property type="project" value="UniProtKB-SubCell"/>
</dbReference>
<gene>
    <name evidence="7" type="ORF">CR103_19140</name>
</gene>
<reference evidence="7 8" key="1">
    <citation type="submission" date="2017-10" db="EMBL/GenBank/DDBJ databases">
        <title>Massilia psychrophilum sp. nov., a novel purple-pigmented bacterium isolated from Tianshan glacier, Xinjiang Municipality, China.</title>
        <authorList>
            <person name="Wang H."/>
        </authorList>
    </citation>
    <scope>NUCLEOTIDE SEQUENCE [LARGE SCALE GENOMIC DNA]</scope>
    <source>
        <strain evidence="7 8">JCM 30813</strain>
    </source>
</reference>
<name>A0A2G8SXJ9_9BURK</name>
<feature type="chain" id="PRO_5013735351" evidence="5">
    <location>
        <begin position="26"/>
        <end position="116"/>
    </location>
</feature>
<dbReference type="NCBIfam" id="TIGR01352">
    <property type="entry name" value="tonB_Cterm"/>
    <property type="match status" value="1"/>
</dbReference>
<sequence>MSTNPRYLKVLAALVLSGVSVAVVAAEVPASFDPKNCKTDYPKASLMNEEQGTTSMSFLVAPDGSVVESKLEKTSGFKSLDKAAIKSLSACKFKPGSKDGAPAQTWTRVDYAWKLD</sequence>
<dbReference type="GO" id="GO:0055085">
    <property type="term" value="P:transmembrane transport"/>
    <property type="evidence" value="ECO:0007669"/>
    <property type="project" value="InterPro"/>
</dbReference>
<dbReference type="PROSITE" id="PS52015">
    <property type="entry name" value="TONB_CTD"/>
    <property type="match status" value="1"/>
</dbReference>
<dbReference type="Pfam" id="PF03544">
    <property type="entry name" value="TonB_C"/>
    <property type="match status" value="1"/>
</dbReference>
<dbReference type="AlphaFoldDB" id="A0A2G8SXJ9"/>
<dbReference type="Proteomes" id="UP000228593">
    <property type="component" value="Unassembled WGS sequence"/>
</dbReference>
<dbReference type="InterPro" id="IPR006260">
    <property type="entry name" value="TonB/TolA_C"/>
</dbReference>
<protein>
    <submittedName>
        <fullName evidence="7">Energy transducer TonB</fullName>
    </submittedName>
</protein>
<feature type="signal peptide" evidence="5">
    <location>
        <begin position="1"/>
        <end position="25"/>
    </location>
</feature>
<dbReference type="InterPro" id="IPR037682">
    <property type="entry name" value="TonB_C"/>
</dbReference>
<evidence type="ECO:0000313" key="8">
    <source>
        <dbReference type="Proteomes" id="UP000228593"/>
    </source>
</evidence>
<accession>A0A2G8SXJ9</accession>
<keyword evidence="2" id="KW-0812">Transmembrane</keyword>
<evidence type="ECO:0000256" key="1">
    <source>
        <dbReference type="ARBA" id="ARBA00004167"/>
    </source>
</evidence>
<comment type="subcellular location">
    <subcellularLocation>
        <location evidence="1">Membrane</location>
        <topology evidence="1">Single-pass membrane protein</topology>
    </subcellularLocation>
</comment>
<keyword evidence="3" id="KW-1133">Transmembrane helix</keyword>
<dbReference type="RefSeq" id="WP_099917539.1">
    <property type="nucleotide sequence ID" value="NZ_BMHS01000033.1"/>
</dbReference>
<organism evidence="7 8">
    <name type="scientific">Massilia psychrophila</name>
    <dbReference type="NCBI Taxonomy" id="1603353"/>
    <lineage>
        <taxon>Bacteria</taxon>
        <taxon>Pseudomonadati</taxon>
        <taxon>Pseudomonadota</taxon>
        <taxon>Betaproteobacteria</taxon>
        <taxon>Burkholderiales</taxon>
        <taxon>Oxalobacteraceae</taxon>
        <taxon>Telluria group</taxon>
        <taxon>Massilia</taxon>
    </lineage>
</organism>
<dbReference type="EMBL" id="PDOB01000043">
    <property type="protein sequence ID" value="PIL38208.1"/>
    <property type="molecule type" value="Genomic_DNA"/>
</dbReference>
<feature type="domain" description="TonB C-terminal" evidence="6">
    <location>
        <begin position="26"/>
        <end position="116"/>
    </location>
</feature>
<evidence type="ECO:0000256" key="3">
    <source>
        <dbReference type="ARBA" id="ARBA00022989"/>
    </source>
</evidence>
<evidence type="ECO:0000256" key="5">
    <source>
        <dbReference type="SAM" id="SignalP"/>
    </source>
</evidence>
<dbReference type="OrthoDB" id="8724624at2"/>
<keyword evidence="5" id="KW-0732">Signal</keyword>
<evidence type="ECO:0000313" key="7">
    <source>
        <dbReference type="EMBL" id="PIL38208.1"/>
    </source>
</evidence>
<proteinExistence type="predicted"/>
<keyword evidence="8" id="KW-1185">Reference proteome</keyword>
<evidence type="ECO:0000256" key="2">
    <source>
        <dbReference type="ARBA" id="ARBA00022692"/>
    </source>
</evidence>
<dbReference type="Gene3D" id="3.30.1150.10">
    <property type="match status" value="1"/>
</dbReference>
<keyword evidence="4" id="KW-0472">Membrane</keyword>
<dbReference type="SUPFAM" id="SSF74653">
    <property type="entry name" value="TolA/TonB C-terminal domain"/>
    <property type="match status" value="1"/>
</dbReference>
<evidence type="ECO:0000259" key="6">
    <source>
        <dbReference type="PROSITE" id="PS52015"/>
    </source>
</evidence>
<comment type="caution">
    <text evidence="7">The sequence shown here is derived from an EMBL/GenBank/DDBJ whole genome shotgun (WGS) entry which is preliminary data.</text>
</comment>